<gene>
    <name evidence="5" type="primary">RPS18</name>
    <name evidence="5" type="ORF">EHP00_918</name>
</gene>
<dbReference type="AlphaFoldDB" id="A0A1W0E4X0"/>
<dbReference type="Gene3D" id="4.10.910.10">
    <property type="entry name" value="30s ribosomal protein s13, domain 2"/>
    <property type="match status" value="1"/>
</dbReference>
<dbReference type="GO" id="GO:0015935">
    <property type="term" value="C:small ribosomal subunit"/>
    <property type="evidence" value="ECO:0007669"/>
    <property type="project" value="TreeGrafter"/>
</dbReference>
<dbReference type="Gene3D" id="1.10.8.50">
    <property type="match status" value="1"/>
</dbReference>
<dbReference type="EMBL" id="MNPJ01000021">
    <property type="protein sequence ID" value="OQS54249.1"/>
    <property type="molecule type" value="Genomic_DNA"/>
</dbReference>
<dbReference type="GO" id="GO:0006412">
    <property type="term" value="P:translation"/>
    <property type="evidence" value="ECO:0007669"/>
    <property type="project" value="InterPro"/>
</dbReference>
<protein>
    <submittedName>
        <fullName evidence="5">RPS18</fullName>
    </submittedName>
</protein>
<dbReference type="SUPFAM" id="SSF46946">
    <property type="entry name" value="S13-like H2TH domain"/>
    <property type="match status" value="1"/>
</dbReference>
<dbReference type="PANTHER" id="PTHR10871:SF3">
    <property type="entry name" value="SMALL RIBOSOMAL SUBUNIT PROTEIN US13"/>
    <property type="match status" value="1"/>
</dbReference>
<evidence type="ECO:0000313" key="5">
    <source>
        <dbReference type="EMBL" id="OQS54249.1"/>
    </source>
</evidence>
<dbReference type="InterPro" id="IPR010979">
    <property type="entry name" value="Ribosomal_uS13-like_H2TH"/>
</dbReference>
<dbReference type="PANTHER" id="PTHR10871">
    <property type="entry name" value="30S RIBOSOMAL PROTEIN S13/40S RIBOSOMAL PROTEIN S18"/>
    <property type="match status" value="1"/>
</dbReference>
<reference evidence="5 6" key="1">
    <citation type="journal article" date="2017" name="Environ. Microbiol.">
        <title>Decay of the glycolytic pathway and adaptation to intranuclear parasitism within Enterocytozoonidae microsporidia.</title>
        <authorList>
            <person name="Wiredu Boakye D."/>
            <person name="Jaroenlak P."/>
            <person name="Prachumwat A."/>
            <person name="Williams T.A."/>
            <person name="Bateman K.S."/>
            <person name="Itsathitphaisarn O."/>
            <person name="Sritunyalucksana K."/>
            <person name="Paszkiewicz K.H."/>
            <person name="Moore K.A."/>
            <person name="Stentiford G.D."/>
            <person name="Williams B.A."/>
        </authorList>
    </citation>
    <scope>NUCLEOTIDE SEQUENCE [LARGE SCALE GENOMIC DNA]</scope>
    <source>
        <strain evidence="5 6">TH1</strain>
    </source>
</reference>
<dbReference type="PIRSF" id="PIRSF002134">
    <property type="entry name" value="Ribosomal_S13"/>
    <property type="match status" value="1"/>
</dbReference>
<dbReference type="InterPro" id="IPR001892">
    <property type="entry name" value="Ribosomal_uS13"/>
</dbReference>
<dbReference type="OrthoDB" id="1702480at2759"/>
<dbReference type="Pfam" id="PF00416">
    <property type="entry name" value="Ribosomal_S13"/>
    <property type="match status" value="1"/>
</dbReference>
<dbReference type="GO" id="GO:0003735">
    <property type="term" value="F:structural constituent of ribosome"/>
    <property type="evidence" value="ECO:0007669"/>
    <property type="project" value="InterPro"/>
</dbReference>
<dbReference type="Proteomes" id="UP000192758">
    <property type="component" value="Unassembled WGS sequence"/>
</dbReference>
<evidence type="ECO:0000256" key="1">
    <source>
        <dbReference type="ARBA" id="ARBA00008080"/>
    </source>
</evidence>
<keyword evidence="3 4" id="KW-0687">Ribonucleoprotein</keyword>
<keyword evidence="2 4" id="KW-0689">Ribosomal protein</keyword>
<dbReference type="FunFam" id="1.10.8.50:FF:000001">
    <property type="entry name" value="30S ribosomal protein S13"/>
    <property type="match status" value="1"/>
</dbReference>
<dbReference type="InterPro" id="IPR027437">
    <property type="entry name" value="Rbsml_uS13_C"/>
</dbReference>
<evidence type="ECO:0000313" key="6">
    <source>
        <dbReference type="Proteomes" id="UP000192758"/>
    </source>
</evidence>
<comment type="similarity">
    <text evidence="1 4">Belongs to the universal ribosomal protein uS13 family.</text>
</comment>
<dbReference type="VEuPathDB" id="MicrosporidiaDB:EHP00_918"/>
<comment type="caution">
    <text evidence="5">The sequence shown here is derived from an EMBL/GenBank/DDBJ whole genome shotgun (WGS) entry which is preliminary data.</text>
</comment>
<dbReference type="GO" id="GO:0003723">
    <property type="term" value="F:RNA binding"/>
    <property type="evidence" value="ECO:0007669"/>
    <property type="project" value="InterPro"/>
</dbReference>
<proteinExistence type="inferred from homology"/>
<dbReference type="GO" id="GO:0005829">
    <property type="term" value="C:cytosol"/>
    <property type="evidence" value="ECO:0007669"/>
    <property type="project" value="TreeGrafter"/>
</dbReference>
<evidence type="ECO:0000256" key="4">
    <source>
        <dbReference type="RuleBase" id="RU003830"/>
    </source>
</evidence>
<keyword evidence="6" id="KW-1185">Reference proteome</keyword>
<dbReference type="STRING" id="646526.A0A1W0E4X0"/>
<evidence type="ECO:0000256" key="2">
    <source>
        <dbReference type="ARBA" id="ARBA00022980"/>
    </source>
</evidence>
<sequence length="168" mass="19092">MAEPITQENTKNEVKKSVKKFDADTMQHIIRLYNTNIDGTKKVTFALTRIRGVGMRFARAIVLKAGIDHTKFAGELNLNEIDEIQKIIENPKSYGIPEYFLNHQKDIVTGESEQLVGIKIDGELRFLMEKAKKFKEVKGCRLAIGLRCNGQRTRANGRRLKAFAGKKK</sequence>
<name>A0A1W0E4X0_9MICR</name>
<evidence type="ECO:0000256" key="3">
    <source>
        <dbReference type="ARBA" id="ARBA00023274"/>
    </source>
</evidence>
<dbReference type="PROSITE" id="PS50159">
    <property type="entry name" value="RIBOSOMAL_S13_2"/>
    <property type="match status" value="1"/>
</dbReference>
<accession>A0A1W0E4X0</accession>
<organism evidence="5 6">
    <name type="scientific">Ecytonucleospora hepatopenaei</name>
    <dbReference type="NCBI Taxonomy" id="646526"/>
    <lineage>
        <taxon>Eukaryota</taxon>
        <taxon>Fungi</taxon>
        <taxon>Fungi incertae sedis</taxon>
        <taxon>Microsporidia</taxon>
        <taxon>Enterocytozoonidae</taxon>
        <taxon>Ecytonucleospora</taxon>
    </lineage>
</organism>